<evidence type="ECO:0000256" key="1">
    <source>
        <dbReference type="SAM" id="MobiDB-lite"/>
    </source>
</evidence>
<reference evidence="3" key="1">
    <citation type="journal article" date="2017" name="Nature">
        <title>The sunflower genome provides insights into oil metabolism, flowering and Asterid evolution.</title>
        <authorList>
            <person name="Badouin H."/>
            <person name="Gouzy J."/>
            <person name="Grassa C.J."/>
            <person name="Murat F."/>
            <person name="Staton S.E."/>
            <person name="Cottret L."/>
            <person name="Lelandais-Briere C."/>
            <person name="Owens G.L."/>
            <person name="Carrere S."/>
            <person name="Mayjonade B."/>
            <person name="Legrand L."/>
            <person name="Gill N."/>
            <person name="Kane N.C."/>
            <person name="Bowers J.E."/>
            <person name="Hubner S."/>
            <person name="Bellec A."/>
            <person name="Berard A."/>
            <person name="Berges H."/>
            <person name="Blanchet N."/>
            <person name="Boniface M.C."/>
            <person name="Brunel D."/>
            <person name="Catrice O."/>
            <person name="Chaidir N."/>
            <person name="Claudel C."/>
            <person name="Donnadieu C."/>
            <person name="Faraut T."/>
            <person name="Fievet G."/>
            <person name="Helmstetter N."/>
            <person name="King M."/>
            <person name="Knapp S.J."/>
            <person name="Lai Z."/>
            <person name="Le Paslier M.C."/>
            <person name="Lippi Y."/>
            <person name="Lorenzon L."/>
            <person name="Mandel J.R."/>
            <person name="Marage G."/>
            <person name="Marchand G."/>
            <person name="Marquand E."/>
            <person name="Bret-Mestries E."/>
            <person name="Morien E."/>
            <person name="Nambeesan S."/>
            <person name="Nguyen T."/>
            <person name="Pegot-Espagnet P."/>
            <person name="Pouilly N."/>
            <person name="Raftis F."/>
            <person name="Sallet E."/>
            <person name="Schiex T."/>
            <person name="Thomas J."/>
            <person name="Vandecasteele C."/>
            <person name="Vares D."/>
            <person name="Vear F."/>
            <person name="Vautrin S."/>
            <person name="Crespi M."/>
            <person name="Mangin B."/>
            <person name="Burke J.M."/>
            <person name="Salse J."/>
            <person name="Munos S."/>
            <person name="Vincourt P."/>
            <person name="Rieseberg L.H."/>
            <person name="Langlade N.B."/>
        </authorList>
    </citation>
    <scope>NUCLEOTIDE SEQUENCE [LARGE SCALE GENOMIC DNA]</scope>
    <source>
        <strain evidence="3">cv. SF193</strain>
    </source>
</reference>
<feature type="compositionally biased region" description="Polar residues" evidence="1">
    <location>
        <begin position="1"/>
        <end position="39"/>
    </location>
</feature>
<accession>A0A251T5K4</accession>
<dbReference type="EMBL" id="CM007901">
    <property type="protein sequence ID" value="OTG05942.1"/>
    <property type="molecule type" value="Genomic_DNA"/>
</dbReference>
<dbReference type="InParanoid" id="A0A251T5K4"/>
<name>A0A251T5K4_HELAN</name>
<evidence type="ECO:0000313" key="2">
    <source>
        <dbReference type="EMBL" id="OTG05942.1"/>
    </source>
</evidence>
<feature type="region of interest" description="Disordered" evidence="1">
    <location>
        <begin position="1"/>
        <end position="40"/>
    </location>
</feature>
<dbReference type="AlphaFoldDB" id="A0A251T5K4"/>
<proteinExistence type="predicted"/>
<sequence>MKSGHVSQIKSSYFKQTLSSPHPLNPIQSSTPKQQSSPDLFTPFNLYISITHFNPSTNKNPNPNHPQFHFPPIHLQKTNKKHNFQDPIIILITHDRKRDRRTHRPDTFLRDSAAVTTSGSSSTAVTTGEVDSRRIFVSYSYTK</sequence>
<dbReference type="Proteomes" id="UP000215914">
    <property type="component" value="Chromosome 12"/>
</dbReference>
<evidence type="ECO:0000313" key="3">
    <source>
        <dbReference type="Proteomes" id="UP000215914"/>
    </source>
</evidence>
<keyword evidence="3" id="KW-1185">Reference proteome</keyword>
<gene>
    <name evidence="2" type="ORF">HannXRQ_Chr12g0379261</name>
</gene>
<protein>
    <submittedName>
        <fullName evidence="2">Uncharacterized protein</fullName>
    </submittedName>
</protein>
<organism evidence="2 3">
    <name type="scientific">Helianthus annuus</name>
    <name type="common">Common sunflower</name>
    <dbReference type="NCBI Taxonomy" id="4232"/>
    <lineage>
        <taxon>Eukaryota</taxon>
        <taxon>Viridiplantae</taxon>
        <taxon>Streptophyta</taxon>
        <taxon>Embryophyta</taxon>
        <taxon>Tracheophyta</taxon>
        <taxon>Spermatophyta</taxon>
        <taxon>Magnoliopsida</taxon>
        <taxon>eudicotyledons</taxon>
        <taxon>Gunneridae</taxon>
        <taxon>Pentapetalae</taxon>
        <taxon>asterids</taxon>
        <taxon>campanulids</taxon>
        <taxon>Asterales</taxon>
        <taxon>Asteraceae</taxon>
        <taxon>Asteroideae</taxon>
        <taxon>Heliantheae alliance</taxon>
        <taxon>Heliantheae</taxon>
        <taxon>Helianthus</taxon>
    </lineage>
</organism>